<dbReference type="GO" id="GO:0003677">
    <property type="term" value="F:DNA binding"/>
    <property type="evidence" value="ECO:0007669"/>
    <property type="project" value="UniProtKB-KW"/>
</dbReference>
<dbReference type="GO" id="GO:0000122">
    <property type="term" value="P:negative regulation of transcription by RNA polymerase II"/>
    <property type="evidence" value="ECO:0007669"/>
    <property type="project" value="UniProtKB-ARBA"/>
</dbReference>
<feature type="domain" description="C2H2-type" evidence="10">
    <location>
        <begin position="125"/>
        <end position="152"/>
    </location>
</feature>
<dbReference type="Proteomes" id="UP001168990">
    <property type="component" value="Unassembled WGS sequence"/>
</dbReference>
<feature type="domain" description="C2H2-type" evidence="10">
    <location>
        <begin position="211"/>
        <end position="233"/>
    </location>
</feature>
<dbReference type="SMART" id="SM00868">
    <property type="entry name" value="zf-AD"/>
    <property type="match status" value="1"/>
</dbReference>
<accession>A0AA39KTC4</accession>
<dbReference type="PROSITE" id="PS51915">
    <property type="entry name" value="ZAD"/>
    <property type="match status" value="1"/>
</dbReference>
<evidence type="ECO:0000256" key="8">
    <source>
        <dbReference type="PROSITE-ProRule" id="PRU00042"/>
    </source>
</evidence>
<dbReference type="Pfam" id="PF07776">
    <property type="entry name" value="zf-AD"/>
    <property type="match status" value="1"/>
</dbReference>
<dbReference type="InterPro" id="IPR013087">
    <property type="entry name" value="Znf_C2H2_type"/>
</dbReference>
<dbReference type="FunFam" id="3.30.160.60:FF:001498">
    <property type="entry name" value="Zinc finger protein 404"/>
    <property type="match status" value="1"/>
</dbReference>
<keyword evidence="4 8" id="KW-0863">Zinc-finger</keyword>
<feature type="domain" description="C2H2-type" evidence="10">
    <location>
        <begin position="609"/>
        <end position="636"/>
    </location>
</feature>
<feature type="domain" description="C2H2-type" evidence="10">
    <location>
        <begin position="553"/>
        <end position="580"/>
    </location>
</feature>
<dbReference type="InterPro" id="IPR012934">
    <property type="entry name" value="Znf_AD"/>
</dbReference>
<reference evidence="12" key="1">
    <citation type="journal article" date="2023" name="bioRxiv">
        <title>Scaffold-level genome assemblies of two parasitoid biocontrol wasps reveal the parthenogenesis mechanism and an associated novel virus.</title>
        <authorList>
            <person name="Inwood S."/>
            <person name="Skelly J."/>
            <person name="Guhlin J."/>
            <person name="Harrop T."/>
            <person name="Goldson S."/>
            <person name="Dearden P."/>
        </authorList>
    </citation>
    <scope>NUCLEOTIDE SEQUENCE</scope>
    <source>
        <strain evidence="12">Irish</strain>
        <tissue evidence="12">Whole body</tissue>
    </source>
</reference>
<feature type="domain" description="C2H2-type" evidence="10">
    <location>
        <begin position="400"/>
        <end position="427"/>
    </location>
</feature>
<sequence length="636" mass="72590">MFIVTKQIDSENISKLCRTCLREDEEKMVCLFVGPAGSSLAAKLRSLSCLEVWQGDGLPEKLCDRCVTRAESALLFREQCRAADRALRQAALKVSGITTYTTVSGCKLYQQNRGFTPIENSQKTLKCGECGAVFMDYQELYAHSRLHAPFIPETASLPHMHIVESQNTYFNADTSINESVIDNNHTTAMSDLRTNMLSDNLEKNDRPACALHCSLCNHTFPNRNQLINHNFSHCNGNVDISCDTDSIEIDDDSNEIAENLSFSRTIDLTYTRENPNHSMTIPRINYSNNLTLNTSTVSETNNITRCDVTTNNDDTSMCTVNNSIPQFSTFSNVGQKDETSNETENMMNRNNNFNKAQLNDRNSGCLYAQKKYECDKCGKFFSQKSKLIAHELFHTGEKPFKCGNCDKAYTSKSKLNAHVRLHTRTNVHQCDICKKTFSYPSYLLEHSKVHRAKSTNDVIDISLKTKIKFECLTCGKKFRLKKNLRSHMKFHIGSGLFNCEICDKSFSEKYNLKVHLRCHKGIKLHKCEYCDKSFNEKGNYTEHLRIHTKVKPFICKLCGKAFAQSSHLKSHETTHNSIRPHQCRLCGKRFKLSSHLKRHTNLHTAIKTFKCMQCSQMFSQAFSLKRHLKRHSEANI</sequence>
<evidence type="ECO:0000259" key="11">
    <source>
        <dbReference type="PROSITE" id="PS51915"/>
    </source>
</evidence>
<organism evidence="12 13">
    <name type="scientific">Microctonus aethiopoides</name>
    <dbReference type="NCBI Taxonomy" id="144406"/>
    <lineage>
        <taxon>Eukaryota</taxon>
        <taxon>Metazoa</taxon>
        <taxon>Ecdysozoa</taxon>
        <taxon>Arthropoda</taxon>
        <taxon>Hexapoda</taxon>
        <taxon>Insecta</taxon>
        <taxon>Pterygota</taxon>
        <taxon>Neoptera</taxon>
        <taxon>Endopterygota</taxon>
        <taxon>Hymenoptera</taxon>
        <taxon>Apocrita</taxon>
        <taxon>Ichneumonoidea</taxon>
        <taxon>Braconidae</taxon>
        <taxon>Euphorinae</taxon>
        <taxon>Microctonus</taxon>
    </lineage>
</organism>
<dbReference type="AlphaFoldDB" id="A0AA39KTC4"/>
<evidence type="ECO:0000313" key="13">
    <source>
        <dbReference type="Proteomes" id="UP001168990"/>
    </source>
</evidence>
<dbReference type="GO" id="GO:0008270">
    <property type="term" value="F:zinc ion binding"/>
    <property type="evidence" value="ECO:0007669"/>
    <property type="project" value="UniProtKB-UniRule"/>
</dbReference>
<dbReference type="PROSITE" id="PS00028">
    <property type="entry name" value="ZINC_FINGER_C2H2_1"/>
    <property type="match status" value="11"/>
</dbReference>
<feature type="domain" description="C2H2-type" evidence="10">
    <location>
        <begin position="469"/>
        <end position="496"/>
    </location>
</feature>
<feature type="domain" description="C2H2-type" evidence="10">
    <location>
        <begin position="525"/>
        <end position="552"/>
    </location>
</feature>
<comment type="caution">
    <text evidence="12">The sequence shown here is derived from an EMBL/GenBank/DDBJ whole genome shotgun (WGS) entry which is preliminary data.</text>
</comment>
<evidence type="ECO:0000256" key="4">
    <source>
        <dbReference type="ARBA" id="ARBA00022771"/>
    </source>
</evidence>
<comment type="subcellular location">
    <subcellularLocation>
        <location evidence="1">Nucleus</location>
    </subcellularLocation>
</comment>
<dbReference type="FunFam" id="3.30.160.60:FF:000145">
    <property type="entry name" value="Zinc finger protein 574"/>
    <property type="match status" value="1"/>
</dbReference>
<evidence type="ECO:0000256" key="5">
    <source>
        <dbReference type="ARBA" id="ARBA00022833"/>
    </source>
</evidence>
<evidence type="ECO:0000256" key="6">
    <source>
        <dbReference type="ARBA" id="ARBA00023125"/>
    </source>
</evidence>
<dbReference type="PROSITE" id="PS50157">
    <property type="entry name" value="ZINC_FINGER_C2H2_2"/>
    <property type="match status" value="11"/>
</dbReference>
<feature type="domain" description="C2H2-type" evidence="10">
    <location>
        <begin position="372"/>
        <end position="399"/>
    </location>
</feature>
<feature type="domain" description="C2H2-type" evidence="10">
    <location>
        <begin position="581"/>
        <end position="608"/>
    </location>
</feature>
<keyword evidence="5 9" id="KW-0862">Zinc</keyword>
<evidence type="ECO:0000259" key="10">
    <source>
        <dbReference type="PROSITE" id="PS50157"/>
    </source>
</evidence>
<dbReference type="FunFam" id="3.30.160.60:FF:000065">
    <property type="entry name" value="B-cell CLL/lymphoma 6, member B"/>
    <property type="match status" value="1"/>
</dbReference>
<reference evidence="12" key="2">
    <citation type="submission" date="2023-03" db="EMBL/GenBank/DDBJ databases">
        <authorList>
            <person name="Inwood S.N."/>
            <person name="Skelly J.G."/>
            <person name="Guhlin J."/>
            <person name="Harrop T.W.R."/>
            <person name="Goldson S.G."/>
            <person name="Dearden P.K."/>
        </authorList>
    </citation>
    <scope>NUCLEOTIDE SEQUENCE</scope>
    <source>
        <strain evidence="12">Irish</strain>
        <tissue evidence="12">Whole body</tissue>
    </source>
</reference>
<feature type="domain" description="C2H2-type" evidence="10">
    <location>
        <begin position="497"/>
        <end position="524"/>
    </location>
</feature>
<evidence type="ECO:0000256" key="1">
    <source>
        <dbReference type="ARBA" id="ARBA00004123"/>
    </source>
</evidence>
<keyword evidence="13" id="KW-1185">Reference proteome</keyword>
<dbReference type="FunFam" id="3.30.160.60:FF:001465">
    <property type="entry name" value="Zinc finger protein 560"/>
    <property type="match status" value="1"/>
</dbReference>
<dbReference type="InterPro" id="IPR050826">
    <property type="entry name" value="Krueppel_C2H2_ZnFinger"/>
</dbReference>
<dbReference type="SUPFAM" id="SSF57716">
    <property type="entry name" value="Glucocorticoid receptor-like (DNA-binding domain)"/>
    <property type="match status" value="1"/>
</dbReference>
<dbReference type="SMART" id="SM00355">
    <property type="entry name" value="ZnF_C2H2"/>
    <property type="match status" value="11"/>
</dbReference>
<dbReference type="InterPro" id="IPR036236">
    <property type="entry name" value="Znf_C2H2_sf"/>
</dbReference>
<name>A0AA39KTC4_9HYME</name>
<dbReference type="GO" id="GO:0005634">
    <property type="term" value="C:nucleus"/>
    <property type="evidence" value="ECO:0007669"/>
    <property type="project" value="UniProtKB-SubCell"/>
</dbReference>
<feature type="binding site" evidence="9">
    <location>
        <position position="66"/>
    </location>
    <ligand>
        <name>Zn(2+)</name>
        <dbReference type="ChEBI" id="CHEBI:29105"/>
    </ligand>
</feature>
<proteinExistence type="predicted"/>
<feature type="domain" description="C2H2-type" evidence="10">
    <location>
        <begin position="428"/>
        <end position="455"/>
    </location>
</feature>
<protein>
    <submittedName>
        <fullName evidence="12">Uncharacterized protein</fullName>
    </submittedName>
</protein>
<dbReference type="FunFam" id="3.30.160.60:FF:000624">
    <property type="entry name" value="zinc finger protein 697"/>
    <property type="match status" value="1"/>
</dbReference>
<evidence type="ECO:0000256" key="7">
    <source>
        <dbReference type="ARBA" id="ARBA00023242"/>
    </source>
</evidence>
<keyword evidence="7" id="KW-0539">Nucleus</keyword>
<dbReference type="EMBL" id="JAQQBS010000002">
    <property type="protein sequence ID" value="KAK0172871.1"/>
    <property type="molecule type" value="Genomic_DNA"/>
</dbReference>
<evidence type="ECO:0000256" key="3">
    <source>
        <dbReference type="ARBA" id="ARBA00022737"/>
    </source>
</evidence>
<dbReference type="Gene3D" id="3.40.1800.20">
    <property type="match status" value="1"/>
</dbReference>
<keyword evidence="3" id="KW-0677">Repeat</keyword>
<dbReference type="Pfam" id="PF00096">
    <property type="entry name" value="zf-C2H2"/>
    <property type="match status" value="9"/>
</dbReference>
<feature type="binding site" evidence="9">
    <location>
        <position position="20"/>
    </location>
    <ligand>
        <name>Zn(2+)</name>
        <dbReference type="ChEBI" id="CHEBI:29105"/>
    </ligand>
</feature>
<dbReference type="Gene3D" id="3.30.160.60">
    <property type="entry name" value="Classic Zinc Finger"/>
    <property type="match status" value="9"/>
</dbReference>
<evidence type="ECO:0000256" key="2">
    <source>
        <dbReference type="ARBA" id="ARBA00022723"/>
    </source>
</evidence>
<feature type="binding site" evidence="9">
    <location>
        <position position="17"/>
    </location>
    <ligand>
        <name>Zn(2+)</name>
        <dbReference type="ChEBI" id="CHEBI:29105"/>
    </ligand>
</feature>
<dbReference type="FunFam" id="3.30.160.60:FF:000110">
    <property type="entry name" value="Zinc finger protein-like"/>
    <property type="match status" value="1"/>
</dbReference>
<feature type="binding site" evidence="9">
    <location>
        <position position="63"/>
    </location>
    <ligand>
        <name>Zn(2+)</name>
        <dbReference type="ChEBI" id="CHEBI:29105"/>
    </ligand>
</feature>
<evidence type="ECO:0000313" key="12">
    <source>
        <dbReference type="EMBL" id="KAK0172871.1"/>
    </source>
</evidence>
<dbReference type="SUPFAM" id="SSF57667">
    <property type="entry name" value="beta-beta-alpha zinc fingers"/>
    <property type="match status" value="5"/>
</dbReference>
<keyword evidence="2 9" id="KW-0479">Metal-binding</keyword>
<dbReference type="PANTHER" id="PTHR24377">
    <property type="entry name" value="IP01015P-RELATED"/>
    <property type="match status" value="1"/>
</dbReference>
<feature type="domain" description="ZAD" evidence="11">
    <location>
        <begin position="15"/>
        <end position="90"/>
    </location>
</feature>
<evidence type="ECO:0000256" key="9">
    <source>
        <dbReference type="PROSITE-ProRule" id="PRU01263"/>
    </source>
</evidence>
<keyword evidence="6" id="KW-0238">DNA-binding</keyword>
<gene>
    <name evidence="12" type="ORF">PV328_006138</name>
</gene>